<dbReference type="InterPro" id="IPR014914">
    <property type="entry name" value="RES_dom"/>
</dbReference>
<accession>A0A1G5ZVB5</accession>
<proteinExistence type="predicted"/>
<name>A0A1G5ZVB5_9HYPH</name>
<dbReference type="EMBL" id="FMXM01000034">
    <property type="protein sequence ID" value="SDA98724.1"/>
    <property type="molecule type" value="Genomic_DNA"/>
</dbReference>
<dbReference type="RefSeq" id="WP_091586226.1">
    <property type="nucleotide sequence ID" value="NZ_FMXM01000034.1"/>
</dbReference>
<organism evidence="2 3">
    <name type="scientific">Mesorhizobium qingshengii</name>
    <dbReference type="NCBI Taxonomy" id="1165689"/>
    <lineage>
        <taxon>Bacteria</taxon>
        <taxon>Pseudomonadati</taxon>
        <taxon>Pseudomonadota</taxon>
        <taxon>Alphaproteobacteria</taxon>
        <taxon>Hyphomicrobiales</taxon>
        <taxon>Phyllobacteriaceae</taxon>
        <taxon>Mesorhizobium</taxon>
    </lineage>
</organism>
<protein>
    <submittedName>
        <fullName evidence="2">RES domain-containing protein</fullName>
    </submittedName>
</protein>
<evidence type="ECO:0000259" key="1">
    <source>
        <dbReference type="SMART" id="SM00953"/>
    </source>
</evidence>
<dbReference type="SMART" id="SM00953">
    <property type="entry name" value="RES"/>
    <property type="match status" value="1"/>
</dbReference>
<dbReference type="Pfam" id="PF08808">
    <property type="entry name" value="RES"/>
    <property type="match status" value="1"/>
</dbReference>
<dbReference type="AlphaFoldDB" id="A0A1G5ZVB5"/>
<gene>
    <name evidence="2" type="ORF">SAMN02927914_06322</name>
</gene>
<evidence type="ECO:0000313" key="3">
    <source>
        <dbReference type="Proteomes" id="UP000198588"/>
    </source>
</evidence>
<reference evidence="2 3" key="1">
    <citation type="submission" date="2016-10" db="EMBL/GenBank/DDBJ databases">
        <authorList>
            <person name="de Groot N.N."/>
        </authorList>
    </citation>
    <scope>NUCLEOTIDE SEQUENCE [LARGE SCALE GENOMIC DNA]</scope>
    <source>
        <strain evidence="2 3">CGMCC 1.12097</strain>
    </source>
</reference>
<evidence type="ECO:0000313" key="2">
    <source>
        <dbReference type="EMBL" id="SDA98724.1"/>
    </source>
</evidence>
<dbReference type="OrthoDB" id="648213at2"/>
<sequence>MRFVGTCYRAHDPRWAFKPTSGEGAAIRGARFNPKGVPALYLALSVMTAVKEANQGFAHRIDPCVLCSYEVDCADVVDLTSEAERAKVSITTQDMSCAWAMALAKGERPPSWTIHDRLAGRGIAGILVPSFAPGAEADDRNLVLWKWGPDLPHQVAVFDPSGRLPKDQLSWR</sequence>
<feature type="domain" description="RES" evidence="1">
    <location>
        <begin position="19"/>
        <end position="158"/>
    </location>
</feature>
<dbReference type="STRING" id="1165689.SAMN02927914_06322"/>
<dbReference type="Proteomes" id="UP000198588">
    <property type="component" value="Unassembled WGS sequence"/>
</dbReference>